<reference evidence="9 10" key="1">
    <citation type="submission" date="2013-12" db="EMBL/GenBank/DDBJ databases">
        <authorList>
            <consortium name="DOE Joint Genome Institute"/>
            <person name="Eisen J."/>
            <person name="Huntemann M."/>
            <person name="Han J."/>
            <person name="Chen A."/>
            <person name="Kyrpides N."/>
            <person name="Mavromatis K."/>
            <person name="Markowitz V."/>
            <person name="Palaniappan K."/>
            <person name="Ivanova N."/>
            <person name="Schaumberg A."/>
            <person name="Pati A."/>
            <person name="Liolios K."/>
            <person name="Nordberg H.P."/>
            <person name="Cantor M.N."/>
            <person name="Hua S.X."/>
            <person name="Woyke T."/>
        </authorList>
    </citation>
    <scope>NUCLEOTIDE SEQUENCE [LARGE SCALE GENOMIC DNA]</scope>
    <source>
        <strain evidence="9 10">DSM 23557</strain>
    </source>
</reference>
<dbReference type="PANTHER" id="PTHR30134">
    <property type="entry name" value="HYDROGENASE PROTEIN ASSEMBLY PROTEIN, NICKEL CHAPERONE"/>
    <property type="match status" value="1"/>
</dbReference>
<dbReference type="InterPro" id="IPR004392">
    <property type="entry name" value="Hyd_mat_HypB"/>
</dbReference>
<dbReference type="PANTHER" id="PTHR30134:SF2">
    <property type="entry name" value="HYDROGENASE MATURATION FACTOR HYPB"/>
    <property type="match status" value="1"/>
</dbReference>
<dbReference type="Pfam" id="PF02492">
    <property type="entry name" value="cobW"/>
    <property type="match status" value="1"/>
</dbReference>
<evidence type="ECO:0000259" key="8">
    <source>
        <dbReference type="Pfam" id="PF02492"/>
    </source>
</evidence>
<dbReference type="Gene3D" id="3.40.50.300">
    <property type="entry name" value="P-loop containing nucleotide triphosphate hydrolases"/>
    <property type="match status" value="1"/>
</dbReference>
<dbReference type="InterPro" id="IPR027417">
    <property type="entry name" value="P-loop_NTPase"/>
</dbReference>
<proteinExistence type="inferred from homology"/>
<dbReference type="eggNOG" id="COG0378">
    <property type="taxonomic scope" value="Bacteria"/>
</dbReference>
<name>W0DGV6_9AQUI</name>
<sequence>MCKECGCGEENHRADRKVVQALTKVLDANDRQAQENREHFEKHGVYAINLMSSPGAGKTSLIEATVEALKDQVRIGVIEGDLETDLDAQRIKNKGAPAYQITTGGACHLDAFMVHEGIHNLPLENLDIVFIENVGNLVCPASYDVGAHMNVVLLAVTEGDDKPEKYPVMFRNADLLVITKTDLLPYVDFSIERAVKSARKIKPNIDFIALSCKTKEGLEDWLEYIKLKVRIAKKSFMA</sequence>
<dbReference type="OrthoDB" id="9802035at2"/>
<dbReference type="InterPro" id="IPR003495">
    <property type="entry name" value="CobW/HypB/UreG_nucleotide-bd"/>
</dbReference>
<dbReference type="KEGG" id="trd:THERU_04900"/>
<dbReference type="STRING" id="75906.THERU_04900"/>
<dbReference type="HOGENOM" id="CLU_056148_0_1_0"/>
<keyword evidence="6" id="KW-0862">Zinc</keyword>
<feature type="domain" description="CobW/HypB/UreG nucleotide-binding" evidence="8">
    <location>
        <begin position="48"/>
        <end position="208"/>
    </location>
</feature>
<dbReference type="PIRSF" id="PIRSF005624">
    <property type="entry name" value="Ni-bind_GTPase"/>
    <property type="match status" value="1"/>
</dbReference>
<evidence type="ECO:0000256" key="5">
    <source>
        <dbReference type="ARBA" id="ARBA00022801"/>
    </source>
</evidence>
<keyword evidence="7" id="KW-0342">GTP-binding</keyword>
<protein>
    <submittedName>
        <fullName evidence="9">Hydrogenase</fullName>
    </submittedName>
</protein>
<dbReference type="Proteomes" id="UP000018914">
    <property type="component" value="Chromosome"/>
</dbReference>
<dbReference type="AlphaFoldDB" id="W0DGV6"/>
<dbReference type="RefSeq" id="WP_025306145.1">
    <property type="nucleotide sequence ID" value="NZ_CP007028.1"/>
</dbReference>
<dbReference type="EMBL" id="CP007028">
    <property type="protein sequence ID" value="AHE96115.1"/>
    <property type="molecule type" value="Genomic_DNA"/>
</dbReference>
<dbReference type="GO" id="GO:0008270">
    <property type="term" value="F:zinc ion binding"/>
    <property type="evidence" value="ECO:0007669"/>
    <property type="project" value="TreeGrafter"/>
</dbReference>
<keyword evidence="5" id="KW-0378">Hydrolase</keyword>
<evidence type="ECO:0000256" key="6">
    <source>
        <dbReference type="ARBA" id="ARBA00022833"/>
    </source>
</evidence>
<dbReference type="NCBIfam" id="TIGR00073">
    <property type="entry name" value="hypB"/>
    <property type="match status" value="1"/>
</dbReference>
<evidence type="ECO:0000256" key="7">
    <source>
        <dbReference type="ARBA" id="ARBA00023134"/>
    </source>
</evidence>
<dbReference type="GO" id="GO:0051604">
    <property type="term" value="P:protein maturation"/>
    <property type="evidence" value="ECO:0007669"/>
    <property type="project" value="InterPro"/>
</dbReference>
<organism evidence="10">
    <name type="scientific">Thermocrinis ruber</name>
    <dbReference type="NCBI Taxonomy" id="75906"/>
    <lineage>
        <taxon>Bacteria</taxon>
        <taxon>Pseudomonadati</taxon>
        <taxon>Aquificota</taxon>
        <taxon>Aquificia</taxon>
        <taxon>Aquificales</taxon>
        <taxon>Aquificaceae</taxon>
        <taxon>Thermocrinis</taxon>
    </lineage>
</organism>
<accession>W0DGV6</accession>
<evidence type="ECO:0000256" key="4">
    <source>
        <dbReference type="ARBA" id="ARBA00022741"/>
    </source>
</evidence>
<comment type="similarity">
    <text evidence="1">Belongs to the SIMIBI class G3E GTPase family. HypB/HupM subfamily.</text>
</comment>
<dbReference type="GO" id="GO:0016151">
    <property type="term" value="F:nickel cation binding"/>
    <property type="evidence" value="ECO:0007669"/>
    <property type="project" value="InterPro"/>
</dbReference>
<keyword evidence="3" id="KW-0479">Metal-binding</keyword>
<evidence type="ECO:0000256" key="3">
    <source>
        <dbReference type="ARBA" id="ARBA00022723"/>
    </source>
</evidence>
<keyword evidence="10" id="KW-1185">Reference proteome</keyword>
<evidence type="ECO:0000313" key="10">
    <source>
        <dbReference type="Proteomes" id="UP000018914"/>
    </source>
</evidence>
<keyword evidence="2" id="KW-0533">Nickel</keyword>
<dbReference type="GO" id="GO:0003924">
    <property type="term" value="F:GTPase activity"/>
    <property type="evidence" value="ECO:0007669"/>
    <property type="project" value="InterPro"/>
</dbReference>
<evidence type="ECO:0000256" key="1">
    <source>
        <dbReference type="ARBA" id="ARBA00006211"/>
    </source>
</evidence>
<dbReference type="SUPFAM" id="SSF52540">
    <property type="entry name" value="P-loop containing nucleoside triphosphate hydrolases"/>
    <property type="match status" value="1"/>
</dbReference>
<evidence type="ECO:0000313" key="9">
    <source>
        <dbReference type="EMBL" id="AHE96115.1"/>
    </source>
</evidence>
<evidence type="ECO:0000256" key="2">
    <source>
        <dbReference type="ARBA" id="ARBA00022596"/>
    </source>
</evidence>
<dbReference type="CDD" id="cd05390">
    <property type="entry name" value="HypB"/>
    <property type="match status" value="1"/>
</dbReference>
<gene>
    <name evidence="9" type="ORF">THERU_04900</name>
</gene>
<dbReference type="PATRIC" id="fig|75906.3.peg.955"/>
<keyword evidence="4" id="KW-0547">Nucleotide-binding</keyword>
<dbReference type="GO" id="GO:0005525">
    <property type="term" value="F:GTP binding"/>
    <property type="evidence" value="ECO:0007669"/>
    <property type="project" value="UniProtKB-KW"/>
</dbReference>